<comment type="caution">
    <text evidence="3">The sequence shown here is derived from an EMBL/GenBank/DDBJ whole genome shotgun (WGS) entry which is preliminary data.</text>
</comment>
<dbReference type="PIRSF" id="PIRSF007165">
    <property type="entry name" value="UCP007165"/>
    <property type="match status" value="1"/>
</dbReference>
<dbReference type="InterPro" id="IPR038091">
    <property type="entry name" value="UPF0302_N_sf"/>
</dbReference>
<dbReference type="NCBIfam" id="NF002965">
    <property type="entry name" value="PRK03636.1"/>
    <property type="match status" value="1"/>
</dbReference>
<sequence length="187" mass="22512">MQIPVSVEDKKEFVRWFLNHYQLKRRESVWILNYLINHDTLMEHVHFVEEARFCPRGMIIATQCVEDIPFRFYKSEVMTTDAEKAFHDIRLNRSEAIYIQIRFKNVHQNAKFASVLEENPYVPKDYYITERDSQMAEQFLERSISTFQTDKLLHEIDSALDRGDRERFEVLTIQLRELQKNQKAFTS</sequence>
<dbReference type="Proteomes" id="UP000030528">
    <property type="component" value="Unassembled WGS sequence"/>
</dbReference>
<evidence type="ECO:0000313" key="3">
    <source>
        <dbReference type="EMBL" id="KGX92154.1"/>
    </source>
</evidence>
<name>A0A0A5GJI7_9BACI</name>
<accession>A0A0A5GJI7</accession>
<dbReference type="Gene3D" id="3.40.1530.30">
    <property type="entry name" value="Uncharacterised family UPF0302, N-terminal domain"/>
    <property type="match status" value="1"/>
</dbReference>
<feature type="domain" description="IDEAL" evidence="2">
    <location>
        <begin position="139"/>
        <end position="175"/>
    </location>
</feature>
<dbReference type="Pfam" id="PF08858">
    <property type="entry name" value="IDEAL"/>
    <property type="match status" value="1"/>
</dbReference>
<evidence type="ECO:0000259" key="2">
    <source>
        <dbReference type="SMART" id="SM00914"/>
    </source>
</evidence>
<evidence type="ECO:0000256" key="1">
    <source>
        <dbReference type="HAMAP-Rule" id="MF_00760"/>
    </source>
</evidence>
<dbReference type="eggNOG" id="COG5582">
    <property type="taxonomic scope" value="Bacteria"/>
</dbReference>
<dbReference type="InterPro" id="IPR027393">
    <property type="entry name" value="Virus_scaffolding_prot_C"/>
</dbReference>
<gene>
    <name evidence="3" type="ORF">N781_17795</name>
</gene>
<reference evidence="3 4" key="1">
    <citation type="submission" date="2013-08" db="EMBL/GenBank/DDBJ databases">
        <authorList>
            <person name="Huang J."/>
            <person name="Wang G."/>
        </authorList>
    </citation>
    <scope>NUCLEOTIDE SEQUENCE [LARGE SCALE GENOMIC DNA]</scope>
    <source>
        <strain evidence="3 4">JSM 076056</strain>
    </source>
</reference>
<dbReference type="InterPro" id="IPR014957">
    <property type="entry name" value="IDEAL_dom"/>
</dbReference>
<dbReference type="SMART" id="SM00914">
    <property type="entry name" value="IDEAL"/>
    <property type="match status" value="1"/>
</dbReference>
<dbReference type="Pfam" id="PF08864">
    <property type="entry name" value="UPF0302"/>
    <property type="match status" value="1"/>
</dbReference>
<evidence type="ECO:0000313" key="4">
    <source>
        <dbReference type="Proteomes" id="UP000030528"/>
    </source>
</evidence>
<dbReference type="AlphaFoldDB" id="A0A0A5GJI7"/>
<dbReference type="STRING" id="1385510.GCA_000425205_00736"/>
<dbReference type="OrthoDB" id="2155814at2"/>
<dbReference type="HAMAP" id="MF_00760">
    <property type="entry name" value="UPF0302"/>
    <property type="match status" value="1"/>
</dbReference>
<dbReference type="InterPro" id="IPR011188">
    <property type="entry name" value="UPF0302"/>
</dbReference>
<organism evidence="3 4">
    <name type="scientific">Pontibacillus halophilus JSM 076056 = DSM 19796</name>
    <dbReference type="NCBI Taxonomy" id="1385510"/>
    <lineage>
        <taxon>Bacteria</taxon>
        <taxon>Bacillati</taxon>
        <taxon>Bacillota</taxon>
        <taxon>Bacilli</taxon>
        <taxon>Bacillales</taxon>
        <taxon>Bacillaceae</taxon>
        <taxon>Pontibacillus</taxon>
    </lineage>
</organism>
<keyword evidence="4" id="KW-1185">Reference proteome</keyword>
<comment type="similarity">
    <text evidence="1">Belongs to the UPF0302 family.</text>
</comment>
<protein>
    <recommendedName>
        <fullName evidence="1">UPF0302 protein N781_17795</fullName>
    </recommendedName>
</protein>
<proteinExistence type="inferred from homology"/>
<dbReference type="Gene3D" id="4.10.810.10">
    <property type="entry name" value="Virus Scaffolding Protein, Chain A"/>
    <property type="match status" value="1"/>
</dbReference>
<dbReference type="RefSeq" id="WP_026799506.1">
    <property type="nucleotide sequence ID" value="NZ_AULI01000002.1"/>
</dbReference>
<dbReference type="InterPro" id="IPR014963">
    <property type="entry name" value="UPF0302_N"/>
</dbReference>
<dbReference type="EMBL" id="AVPE01000007">
    <property type="protein sequence ID" value="KGX92154.1"/>
    <property type="molecule type" value="Genomic_DNA"/>
</dbReference>